<feature type="domain" description="RRM" evidence="5">
    <location>
        <begin position="92"/>
        <end position="175"/>
    </location>
</feature>
<name>A0A812XV36_SYMPI</name>
<dbReference type="PROSITE" id="PS50102">
    <property type="entry name" value="RRM"/>
    <property type="match status" value="1"/>
</dbReference>
<keyword evidence="2 3" id="KW-0694">RNA-binding</keyword>
<proteinExistence type="predicted"/>
<organism evidence="6 7">
    <name type="scientific">Symbiodinium pilosum</name>
    <name type="common">Dinoflagellate</name>
    <dbReference type="NCBI Taxonomy" id="2952"/>
    <lineage>
        <taxon>Eukaryota</taxon>
        <taxon>Sar</taxon>
        <taxon>Alveolata</taxon>
        <taxon>Dinophyceae</taxon>
        <taxon>Suessiales</taxon>
        <taxon>Symbiodiniaceae</taxon>
        <taxon>Symbiodinium</taxon>
    </lineage>
</organism>
<dbReference type="OrthoDB" id="267048at2759"/>
<dbReference type="AlphaFoldDB" id="A0A812XV36"/>
<reference evidence="6" key="1">
    <citation type="submission" date="2021-02" db="EMBL/GenBank/DDBJ databases">
        <authorList>
            <person name="Dougan E. K."/>
            <person name="Rhodes N."/>
            <person name="Thang M."/>
            <person name="Chan C."/>
        </authorList>
    </citation>
    <scope>NUCLEOTIDE SEQUENCE</scope>
</reference>
<evidence type="ECO:0000256" key="2">
    <source>
        <dbReference type="ARBA" id="ARBA00022884"/>
    </source>
</evidence>
<evidence type="ECO:0000256" key="3">
    <source>
        <dbReference type="PROSITE-ProRule" id="PRU00176"/>
    </source>
</evidence>
<evidence type="ECO:0000256" key="4">
    <source>
        <dbReference type="SAM" id="MobiDB-lite"/>
    </source>
</evidence>
<evidence type="ECO:0000313" key="6">
    <source>
        <dbReference type="EMBL" id="CAE7742924.1"/>
    </source>
</evidence>
<evidence type="ECO:0000313" key="7">
    <source>
        <dbReference type="Proteomes" id="UP000649617"/>
    </source>
</evidence>
<comment type="caution">
    <text evidence="6">The sequence shown here is derived from an EMBL/GenBank/DDBJ whole genome shotgun (WGS) entry which is preliminary data.</text>
</comment>
<dbReference type="InterPro" id="IPR000504">
    <property type="entry name" value="RRM_dom"/>
</dbReference>
<feature type="region of interest" description="Disordered" evidence="4">
    <location>
        <begin position="42"/>
        <end position="84"/>
    </location>
</feature>
<feature type="compositionally biased region" description="Pro residues" evidence="4">
    <location>
        <begin position="383"/>
        <end position="428"/>
    </location>
</feature>
<feature type="compositionally biased region" description="Basic residues" evidence="4">
    <location>
        <begin position="53"/>
        <end position="74"/>
    </location>
</feature>
<dbReference type="Proteomes" id="UP000649617">
    <property type="component" value="Unassembled WGS sequence"/>
</dbReference>
<dbReference type="InterPro" id="IPR035979">
    <property type="entry name" value="RBD_domain_sf"/>
</dbReference>
<gene>
    <name evidence="6" type="primary">FCA</name>
    <name evidence="6" type="ORF">SPIL2461_LOCUS21403</name>
</gene>
<sequence>MRRKERERSCGVNCKVLQTKRLCAAEGGLALRKKKSTALLASLHGISRSASPPRRRRRRRRSPSRRSSRRRSRSRSNPNDRRPWIEREKGGVKLFIGRLPREVNKTQLEECFQEFGEVIEVFIIASQAASGVGCAFVRMASVEAAEEAISELHEQRVLIPEQADLGPMQVAFAKGEAIRLGLDEKEEILPSFKEARQKVVEHQEKKHFFEKMQKQQEEQAKIVEYQHALMMQHQAMLQQIQEKPREELVTIVKDGQRNGGQPFKQRWWSFCDAGWSGCRDYDPNHHGKEALAHFVSVASTEYGHEQWFKSRFPKLPALPEKPRGMPEPGTPGLMGPPGGPPLPGGPRPPPGPPGGPPLGPPLGGPVGPPLGGPPPGLGVGGPLPFPPHSMPGMPPGPGPQPHGMPPVHGMPPAPGMPPFPGALPLLPG</sequence>
<dbReference type="Pfam" id="PF00076">
    <property type="entry name" value="RRM_1"/>
    <property type="match status" value="1"/>
</dbReference>
<keyword evidence="1" id="KW-0677">Repeat</keyword>
<dbReference type="EMBL" id="CAJNIZ010046214">
    <property type="protein sequence ID" value="CAE7742924.1"/>
    <property type="molecule type" value="Genomic_DNA"/>
</dbReference>
<dbReference type="PANTHER" id="PTHR24012">
    <property type="entry name" value="RNA BINDING PROTEIN"/>
    <property type="match status" value="1"/>
</dbReference>
<keyword evidence="7" id="KW-1185">Reference proteome</keyword>
<dbReference type="CDD" id="cd00590">
    <property type="entry name" value="RRM_SF"/>
    <property type="match status" value="1"/>
</dbReference>
<accession>A0A812XV36</accession>
<dbReference type="SMART" id="SM00360">
    <property type="entry name" value="RRM"/>
    <property type="match status" value="1"/>
</dbReference>
<dbReference type="Gene3D" id="3.30.70.330">
    <property type="match status" value="1"/>
</dbReference>
<evidence type="ECO:0000259" key="5">
    <source>
        <dbReference type="PROSITE" id="PS50102"/>
    </source>
</evidence>
<feature type="compositionally biased region" description="Pro residues" evidence="4">
    <location>
        <begin position="337"/>
        <end position="376"/>
    </location>
</feature>
<protein>
    <submittedName>
        <fullName evidence="6">FCA protein</fullName>
    </submittedName>
</protein>
<feature type="non-terminal residue" evidence="6">
    <location>
        <position position="1"/>
    </location>
</feature>
<feature type="region of interest" description="Disordered" evidence="4">
    <location>
        <begin position="313"/>
        <end position="428"/>
    </location>
</feature>
<evidence type="ECO:0000256" key="1">
    <source>
        <dbReference type="ARBA" id="ARBA00022737"/>
    </source>
</evidence>
<dbReference type="InterPro" id="IPR012677">
    <property type="entry name" value="Nucleotide-bd_a/b_plait_sf"/>
</dbReference>
<dbReference type="SUPFAM" id="SSF54928">
    <property type="entry name" value="RNA-binding domain, RBD"/>
    <property type="match status" value="1"/>
</dbReference>
<dbReference type="GO" id="GO:0003723">
    <property type="term" value="F:RNA binding"/>
    <property type="evidence" value="ECO:0007669"/>
    <property type="project" value="UniProtKB-UniRule"/>
</dbReference>